<evidence type="ECO:0000313" key="1">
    <source>
        <dbReference type="EMBL" id="MBK9983146.1"/>
    </source>
</evidence>
<dbReference type="AlphaFoldDB" id="A0A9D7SVS5"/>
<dbReference type="EMBL" id="JADKGY010000009">
    <property type="protein sequence ID" value="MBK9983146.1"/>
    <property type="molecule type" value="Genomic_DNA"/>
</dbReference>
<reference evidence="1 2" key="1">
    <citation type="submission" date="2020-10" db="EMBL/GenBank/DDBJ databases">
        <title>Connecting structure to function with the recovery of over 1000 high-quality activated sludge metagenome-assembled genomes encoding full-length rRNA genes using long-read sequencing.</title>
        <authorList>
            <person name="Singleton C.M."/>
            <person name="Petriglieri F."/>
            <person name="Kristensen J.M."/>
            <person name="Kirkegaard R.H."/>
            <person name="Michaelsen T.Y."/>
            <person name="Andersen M.H."/>
            <person name="Karst S.M."/>
            <person name="Dueholm M.S."/>
            <person name="Nielsen P.H."/>
            <person name="Albertsen M."/>
        </authorList>
    </citation>
    <scope>NUCLEOTIDE SEQUENCE [LARGE SCALE GENOMIC DNA]</scope>
    <source>
        <strain evidence="1">Ribe_18-Q3-R11-54_MAXAC.273</strain>
    </source>
</reference>
<accession>A0A9D7SVS5</accession>
<evidence type="ECO:0008006" key="3">
    <source>
        <dbReference type="Google" id="ProtNLM"/>
    </source>
</evidence>
<organism evidence="1 2">
    <name type="scientific">Candidatus Opimibacter skivensis</name>
    <dbReference type="NCBI Taxonomy" id="2982028"/>
    <lineage>
        <taxon>Bacteria</taxon>
        <taxon>Pseudomonadati</taxon>
        <taxon>Bacteroidota</taxon>
        <taxon>Saprospiria</taxon>
        <taxon>Saprospirales</taxon>
        <taxon>Saprospiraceae</taxon>
        <taxon>Candidatus Opimibacter</taxon>
    </lineage>
</organism>
<name>A0A9D7SVS5_9BACT</name>
<comment type="caution">
    <text evidence="1">The sequence shown here is derived from an EMBL/GenBank/DDBJ whole genome shotgun (WGS) entry which is preliminary data.</text>
</comment>
<protein>
    <recommendedName>
        <fullName evidence="3">Cytochrome C Planctomycete-type domain-containing protein</fullName>
    </recommendedName>
</protein>
<proteinExistence type="predicted"/>
<sequence>MFRFKTVIPYLFFSIYGITVCSCTYDNLESHPCANAPDIISFSVDIVPILNANCSTLLCHSGSEPAANLNLEADKAYTSLQKEGSGYINTANPTHSVVYSQLFSTSKPMPPDGKLDPCTTSLILKWLEQGARNN</sequence>
<evidence type="ECO:0000313" key="2">
    <source>
        <dbReference type="Proteomes" id="UP000808337"/>
    </source>
</evidence>
<dbReference type="PROSITE" id="PS51257">
    <property type="entry name" value="PROKAR_LIPOPROTEIN"/>
    <property type="match status" value="1"/>
</dbReference>
<dbReference type="Proteomes" id="UP000808337">
    <property type="component" value="Unassembled WGS sequence"/>
</dbReference>
<gene>
    <name evidence="1" type="ORF">IPP15_12130</name>
</gene>